<evidence type="ECO:0000313" key="2">
    <source>
        <dbReference type="EMBL" id="MBH0776839.1"/>
    </source>
</evidence>
<keyword evidence="3" id="KW-1185">Reference proteome</keyword>
<dbReference type="EMBL" id="JADMLG010000004">
    <property type="protein sequence ID" value="MBH0776839.1"/>
    <property type="molecule type" value="Genomic_DNA"/>
</dbReference>
<dbReference type="RefSeq" id="WP_196149198.1">
    <property type="nucleotide sequence ID" value="NZ_JADMLG010000004.1"/>
</dbReference>
<evidence type="ECO:0000313" key="3">
    <source>
        <dbReference type="Proteomes" id="UP000655751"/>
    </source>
</evidence>
<keyword evidence="1" id="KW-1133">Transmembrane helix</keyword>
<dbReference type="Proteomes" id="UP000655751">
    <property type="component" value="Unassembled WGS sequence"/>
</dbReference>
<evidence type="ECO:0000256" key="1">
    <source>
        <dbReference type="SAM" id="Phobius"/>
    </source>
</evidence>
<feature type="transmembrane region" description="Helical" evidence="1">
    <location>
        <begin position="12"/>
        <end position="32"/>
    </location>
</feature>
<keyword evidence="1" id="KW-0812">Transmembrane</keyword>
<gene>
    <name evidence="2" type="ORF">IT779_11145</name>
</gene>
<reference evidence="2" key="1">
    <citation type="submission" date="2020-11" db="EMBL/GenBank/DDBJ databases">
        <title>Nocardia NEAU-351.nov., a novel actinomycete isolated from the cow dung.</title>
        <authorList>
            <person name="Zhang X."/>
        </authorList>
    </citation>
    <scope>NUCLEOTIDE SEQUENCE</scope>
    <source>
        <strain evidence="2">NEAU-351</strain>
    </source>
</reference>
<comment type="caution">
    <text evidence="2">The sequence shown here is derived from an EMBL/GenBank/DDBJ whole genome shotgun (WGS) entry which is preliminary data.</text>
</comment>
<dbReference type="AlphaFoldDB" id="A0A931N2E8"/>
<name>A0A931N2E8_9NOCA</name>
<protein>
    <submittedName>
        <fullName evidence="2">Uncharacterized protein</fullName>
    </submittedName>
</protein>
<keyword evidence="1" id="KW-0472">Membrane</keyword>
<sequence length="59" mass="6290">MPLRFDLLPEYSLLYLLLAALAGPVTTLFLLCSEHGSAAPARHGSVGRTLGIDRATDAH</sequence>
<accession>A0A931N2E8</accession>
<proteinExistence type="predicted"/>
<organism evidence="2 3">
    <name type="scientific">Nocardia bovistercoris</name>
    <dbReference type="NCBI Taxonomy" id="2785916"/>
    <lineage>
        <taxon>Bacteria</taxon>
        <taxon>Bacillati</taxon>
        <taxon>Actinomycetota</taxon>
        <taxon>Actinomycetes</taxon>
        <taxon>Mycobacteriales</taxon>
        <taxon>Nocardiaceae</taxon>
        <taxon>Nocardia</taxon>
    </lineage>
</organism>